<gene>
    <name evidence="2" type="ORF">ARMSODRAFT_1026851</name>
</gene>
<protein>
    <submittedName>
        <fullName evidence="2">Uncharacterized protein</fullName>
    </submittedName>
</protein>
<organism evidence="2 3">
    <name type="scientific">Armillaria solidipes</name>
    <dbReference type="NCBI Taxonomy" id="1076256"/>
    <lineage>
        <taxon>Eukaryota</taxon>
        <taxon>Fungi</taxon>
        <taxon>Dikarya</taxon>
        <taxon>Basidiomycota</taxon>
        <taxon>Agaricomycotina</taxon>
        <taxon>Agaricomycetes</taxon>
        <taxon>Agaricomycetidae</taxon>
        <taxon>Agaricales</taxon>
        <taxon>Marasmiineae</taxon>
        <taxon>Physalacriaceae</taxon>
        <taxon>Armillaria</taxon>
    </lineage>
</organism>
<name>A0A2H3AR15_9AGAR</name>
<evidence type="ECO:0000313" key="3">
    <source>
        <dbReference type="Proteomes" id="UP000218334"/>
    </source>
</evidence>
<evidence type="ECO:0000313" key="2">
    <source>
        <dbReference type="EMBL" id="PBK60070.1"/>
    </source>
</evidence>
<proteinExistence type="predicted"/>
<dbReference type="EMBL" id="KZ293492">
    <property type="protein sequence ID" value="PBK60070.1"/>
    <property type="molecule type" value="Genomic_DNA"/>
</dbReference>
<sequence length="122" mass="14300">MKDQRTASPWRTISPSPEDPRYQGPEETRSFKPAFSEIGTEPNGPPQPGTEYTTYVPEPRERRGPSSMPYSPSLWQRETVPTWTEPSEEDFDTFNQDEETFGWVDNDYFEETYDDYPEYNPT</sequence>
<reference evidence="3" key="1">
    <citation type="journal article" date="2017" name="Nat. Ecol. Evol.">
        <title>Genome expansion and lineage-specific genetic innovations in the forest pathogenic fungi Armillaria.</title>
        <authorList>
            <person name="Sipos G."/>
            <person name="Prasanna A.N."/>
            <person name="Walter M.C."/>
            <person name="O'Connor E."/>
            <person name="Balint B."/>
            <person name="Krizsan K."/>
            <person name="Kiss B."/>
            <person name="Hess J."/>
            <person name="Varga T."/>
            <person name="Slot J."/>
            <person name="Riley R."/>
            <person name="Boka B."/>
            <person name="Rigling D."/>
            <person name="Barry K."/>
            <person name="Lee J."/>
            <person name="Mihaltcheva S."/>
            <person name="LaButti K."/>
            <person name="Lipzen A."/>
            <person name="Waldron R."/>
            <person name="Moloney N.M."/>
            <person name="Sperisen C."/>
            <person name="Kredics L."/>
            <person name="Vagvoelgyi C."/>
            <person name="Patrignani A."/>
            <person name="Fitzpatrick D."/>
            <person name="Nagy I."/>
            <person name="Doyle S."/>
            <person name="Anderson J.B."/>
            <person name="Grigoriev I.V."/>
            <person name="Gueldener U."/>
            <person name="Muensterkoetter M."/>
            <person name="Nagy L.G."/>
        </authorList>
    </citation>
    <scope>NUCLEOTIDE SEQUENCE [LARGE SCALE GENOMIC DNA]</scope>
    <source>
        <strain evidence="3">28-4</strain>
    </source>
</reference>
<feature type="region of interest" description="Disordered" evidence="1">
    <location>
        <begin position="1"/>
        <end position="89"/>
    </location>
</feature>
<dbReference type="Proteomes" id="UP000218334">
    <property type="component" value="Unassembled WGS sequence"/>
</dbReference>
<dbReference type="STRING" id="1076256.A0A2H3AR15"/>
<keyword evidence="3" id="KW-1185">Reference proteome</keyword>
<dbReference type="AlphaFoldDB" id="A0A2H3AR15"/>
<feature type="compositionally biased region" description="Polar residues" evidence="1">
    <location>
        <begin position="1"/>
        <end position="15"/>
    </location>
</feature>
<evidence type="ECO:0000256" key="1">
    <source>
        <dbReference type="SAM" id="MobiDB-lite"/>
    </source>
</evidence>
<feature type="compositionally biased region" description="Polar residues" evidence="1">
    <location>
        <begin position="68"/>
        <end position="85"/>
    </location>
</feature>
<feature type="compositionally biased region" description="Basic and acidic residues" evidence="1">
    <location>
        <begin position="18"/>
        <end position="30"/>
    </location>
</feature>
<accession>A0A2H3AR15</accession>